<protein>
    <submittedName>
        <fullName evidence="15">Dihydroxyacetone kinase</fullName>
    </submittedName>
</protein>
<evidence type="ECO:0000256" key="11">
    <source>
        <dbReference type="PIRSR" id="PIRSR612734-1"/>
    </source>
</evidence>
<evidence type="ECO:0000259" key="14">
    <source>
        <dbReference type="PROSITE" id="PS51481"/>
    </source>
</evidence>
<evidence type="ECO:0000256" key="5">
    <source>
        <dbReference type="ARBA" id="ARBA00022741"/>
    </source>
</evidence>
<gene>
    <name evidence="15" type="ORF">BP01DRAFT_384215</name>
</gene>
<dbReference type="InterPro" id="IPR050861">
    <property type="entry name" value="Dihydroxyacetone_Kinase"/>
</dbReference>
<feature type="active site" description="Tele-hemiaminal-histidine intermediate" evidence="11">
    <location>
        <position position="223"/>
    </location>
</feature>
<dbReference type="UniPathway" id="UPA00617">
    <property type="reaction ID" value="UER00669"/>
</dbReference>
<dbReference type="Pfam" id="PF02734">
    <property type="entry name" value="Dak2"/>
    <property type="match status" value="1"/>
</dbReference>
<dbReference type="FunFam" id="1.25.40.340:FF:000001">
    <property type="entry name" value="Dihydroxyacetone kinase 1"/>
    <property type="match status" value="1"/>
</dbReference>
<dbReference type="PROSITE" id="PS51480">
    <property type="entry name" value="DHAL"/>
    <property type="match status" value="1"/>
</dbReference>
<dbReference type="FunFam" id="3.40.50.10440:FF:000002">
    <property type="entry name" value="Dihydroxyacetone kinase"/>
    <property type="match status" value="1"/>
</dbReference>
<dbReference type="SMART" id="SM01120">
    <property type="entry name" value="Dak2"/>
    <property type="match status" value="1"/>
</dbReference>
<evidence type="ECO:0000256" key="10">
    <source>
        <dbReference type="ARBA" id="ARBA00048898"/>
    </source>
</evidence>
<dbReference type="OrthoDB" id="1724672at2759"/>
<comment type="pathway">
    <text evidence="2">Polyol metabolism; glycerol fermentation; glycerone phosphate from glycerol (oxidative route): step 2/2.</text>
</comment>
<dbReference type="PROSITE" id="PS51481">
    <property type="entry name" value="DHAK"/>
    <property type="match status" value="1"/>
</dbReference>
<dbReference type="GO" id="GO:0050354">
    <property type="term" value="F:triokinase activity"/>
    <property type="evidence" value="ECO:0007669"/>
    <property type="project" value="UniProtKB-EC"/>
</dbReference>
<accession>A0A318ZUS1</accession>
<reference evidence="15 16" key="1">
    <citation type="submission" date="2016-12" db="EMBL/GenBank/DDBJ databases">
        <title>The genomes of Aspergillus section Nigri reveals drivers in fungal speciation.</title>
        <authorList>
            <consortium name="DOE Joint Genome Institute"/>
            <person name="Vesth T.C."/>
            <person name="Nybo J."/>
            <person name="Theobald S."/>
            <person name="Brandl J."/>
            <person name="Frisvad J.C."/>
            <person name="Nielsen K.F."/>
            <person name="Lyhne E.K."/>
            <person name="Kogle M.E."/>
            <person name="Kuo A."/>
            <person name="Riley R."/>
            <person name="Clum A."/>
            <person name="Nolan M."/>
            <person name="Lipzen A."/>
            <person name="Salamov A."/>
            <person name="Henrissat B."/>
            <person name="Wiebenga A."/>
            <person name="De Vries R.P."/>
            <person name="Grigoriev I.V."/>
            <person name="Mortensen U.H."/>
            <person name="Andersen M.R."/>
            <person name="Baker S.E."/>
        </authorList>
    </citation>
    <scope>NUCLEOTIDE SEQUENCE [LARGE SCALE GENOMIC DNA]</scope>
    <source>
        <strain evidence="15 16">JOP 1030-1</strain>
    </source>
</reference>
<evidence type="ECO:0000313" key="15">
    <source>
        <dbReference type="EMBL" id="PYH43838.1"/>
    </source>
</evidence>
<dbReference type="Proteomes" id="UP000248349">
    <property type="component" value="Unassembled WGS sequence"/>
</dbReference>
<name>A0A318ZUS1_9EURO</name>
<evidence type="ECO:0000313" key="16">
    <source>
        <dbReference type="Proteomes" id="UP000248349"/>
    </source>
</evidence>
<dbReference type="InterPro" id="IPR012734">
    <property type="entry name" value="DhaK_ATP"/>
</dbReference>
<feature type="binding site" evidence="12">
    <location>
        <begin position="56"/>
        <end position="59"/>
    </location>
    <ligand>
        <name>substrate</name>
    </ligand>
</feature>
<evidence type="ECO:0000259" key="13">
    <source>
        <dbReference type="PROSITE" id="PS51480"/>
    </source>
</evidence>
<dbReference type="GO" id="GO:0005829">
    <property type="term" value="C:cytosol"/>
    <property type="evidence" value="ECO:0007669"/>
    <property type="project" value="TreeGrafter"/>
</dbReference>
<evidence type="ECO:0000256" key="2">
    <source>
        <dbReference type="ARBA" id="ARBA00004778"/>
    </source>
</evidence>
<keyword evidence="6 15" id="KW-0418">Kinase</keyword>
<dbReference type="AlphaFoldDB" id="A0A318ZUS1"/>
<proteinExistence type="inferred from homology"/>
<comment type="catalytic activity">
    <reaction evidence="9">
        <text>D-glyceraldehyde + ATP = D-glyceraldehyde 3-phosphate + ADP + H(+)</text>
        <dbReference type="Rhea" id="RHEA:13941"/>
        <dbReference type="ChEBI" id="CHEBI:15378"/>
        <dbReference type="ChEBI" id="CHEBI:17378"/>
        <dbReference type="ChEBI" id="CHEBI:30616"/>
        <dbReference type="ChEBI" id="CHEBI:59776"/>
        <dbReference type="ChEBI" id="CHEBI:456216"/>
        <dbReference type="EC" id="2.7.1.28"/>
    </reaction>
</comment>
<evidence type="ECO:0000256" key="3">
    <source>
        <dbReference type="ARBA" id="ARBA00008757"/>
    </source>
</evidence>
<dbReference type="FunFam" id="3.30.1180.20:FF:000001">
    <property type="entry name" value="Dihydroxyacetone kinase 1"/>
    <property type="match status" value="1"/>
</dbReference>
<evidence type="ECO:0000256" key="6">
    <source>
        <dbReference type="ARBA" id="ARBA00022777"/>
    </source>
</evidence>
<feature type="binding site" evidence="12">
    <location>
        <position position="113"/>
    </location>
    <ligand>
        <name>substrate</name>
    </ligand>
</feature>
<dbReference type="GeneID" id="37078716"/>
<organism evidence="15 16">
    <name type="scientific">Aspergillus saccharolyticus JOP 1030-1</name>
    <dbReference type="NCBI Taxonomy" id="1450539"/>
    <lineage>
        <taxon>Eukaryota</taxon>
        <taxon>Fungi</taxon>
        <taxon>Dikarya</taxon>
        <taxon>Ascomycota</taxon>
        <taxon>Pezizomycotina</taxon>
        <taxon>Eurotiomycetes</taxon>
        <taxon>Eurotiomycetidae</taxon>
        <taxon>Eurotiales</taxon>
        <taxon>Aspergillaceae</taxon>
        <taxon>Aspergillus</taxon>
        <taxon>Aspergillus subgen. Circumdati</taxon>
    </lineage>
</organism>
<dbReference type="InterPro" id="IPR004006">
    <property type="entry name" value="DhaK_dom"/>
</dbReference>
<keyword evidence="16" id="KW-1185">Reference proteome</keyword>
<dbReference type="SUPFAM" id="SSF101473">
    <property type="entry name" value="DhaL-like"/>
    <property type="match status" value="1"/>
</dbReference>
<dbReference type="PANTHER" id="PTHR28629">
    <property type="entry name" value="TRIOKINASE/FMN CYCLASE"/>
    <property type="match status" value="1"/>
</dbReference>
<evidence type="ECO:0000256" key="9">
    <source>
        <dbReference type="ARBA" id="ARBA00047974"/>
    </source>
</evidence>
<dbReference type="Pfam" id="PF02733">
    <property type="entry name" value="Dak1"/>
    <property type="match status" value="1"/>
</dbReference>
<dbReference type="NCBIfam" id="TIGR02361">
    <property type="entry name" value="dak_ATP"/>
    <property type="match status" value="1"/>
</dbReference>
<evidence type="ECO:0000256" key="12">
    <source>
        <dbReference type="PIRSR" id="PIRSR612734-2"/>
    </source>
</evidence>
<dbReference type="STRING" id="1450539.A0A318ZUS1"/>
<feature type="domain" description="DhaL" evidence="13">
    <location>
        <begin position="384"/>
        <end position="588"/>
    </location>
</feature>
<keyword evidence="5" id="KW-0547">Nucleotide-binding</keyword>
<evidence type="ECO:0000256" key="4">
    <source>
        <dbReference type="ARBA" id="ARBA00022679"/>
    </source>
</evidence>
<evidence type="ECO:0000256" key="1">
    <source>
        <dbReference type="ARBA" id="ARBA00003264"/>
    </source>
</evidence>
<dbReference type="EMBL" id="KZ821241">
    <property type="protein sequence ID" value="PYH43838.1"/>
    <property type="molecule type" value="Genomic_DNA"/>
</dbReference>
<comment type="catalytic activity">
    <reaction evidence="10">
        <text>dihydroxyacetone + ATP = dihydroxyacetone phosphate + ADP + H(+)</text>
        <dbReference type="Rhea" id="RHEA:15773"/>
        <dbReference type="ChEBI" id="CHEBI:15378"/>
        <dbReference type="ChEBI" id="CHEBI:16016"/>
        <dbReference type="ChEBI" id="CHEBI:30616"/>
        <dbReference type="ChEBI" id="CHEBI:57642"/>
        <dbReference type="ChEBI" id="CHEBI:456216"/>
        <dbReference type="EC" id="2.7.1.29"/>
    </reaction>
</comment>
<dbReference type="InterPro" id="IPR004007">
    <property type="entry name" value="DhaL_dom"/>
</dbReference>
<dbReference type="SUPFAM" id="SSF82549">
    <property type="entry name" value="DAK1/DegV-like"/>
    <property type="match status" value="1"/>
</dbReference>
<evidence type="ECO:0000256" key="7">
    <source>
        <dbReference type="ARBA" id="ARBA00022798"/>
    </source>
</evidence>
<dbReference type="InterPro" id="IPR036117">
    <property type="entry name" value="DhaL_dom_sf"/>
</dbReference>
<dbReference type="GO" id="GO:0019588">
    <property type="term" value="P:anaerobic glycerol catabolic process"/>
    <property type="evidence" value="ECO:0007669"/>
    <property type="project" value="UniProtKB-UniPathway"/>
</dbReference>
<sequence>MQTKHFFSDPTHLVQTALHSLTLTNPSLAFDAENKIIFRRPDASAKPKVAIISGGGSGHEPAFAGYVGKGFLDASAAGTIFASPSAEQVRKAVMDCVNSDNGVLIIPMNYTGDVLNFGMATEKARAAGIKTEFFAINDDVGVGKKKGGKVGRRGIGGGILILKVVGALAEAGGSLDEVYRLARLANDNLVSVGSSLEHVHIPGRGAPEDTIPEGQVEVGMGIHNEPGSHRVKANLVELVATMLLQLLDHNDPDRAWLTRKPEDDFVLLINNLGGVSTLELAGITDEVYRQLDRDYDVRPIRVIQGTFLTSLNGLGFSISLLKLVDTGLGPGRSFLDLLDAPAEAVGWSAPISGETWKHRTDAPVQIQRTALPEDTPSNVKLDVNILKKVLRSALQRVIAAEPETTRYDTIVGDGDCGVGLKRGAEAVAALLESPSSNLTDDLVHAVNRIVSVVENTMDGTSGAIYSIFLNALAHGLREQDNAGSPTPATVDVWAAALEHSLSALAKYTPAQPGDRTLLDALVPFCRTLKERRDVHAAAKAAQEGTESTKHMQASLGRSVYVGGEEEWVGKIPDPGAYGLSEFLNGLAEAL</sequence>
<comment type="similarity">
    <text evidence="3">Belongs to the dihydroxyacetone kinase (DAK) family.</text>
</comment>
<feature type="domain" description="DhaK" evidence="14">
    <location>
        <begin position="9"/>
        <end position="347"/>
    </location>
</feature>
<dbReference type="RefSeq" id="XP_025429820.1">
    <property type="nucleotide sequence ID" value="XM_025577487.1"/>
</dbReference>
<keyword evidence="7" id="KW-0319">Glycerol metabolism</keyword>
<dbReference type="Gene3D" id="3.30.1180.20">
    <property type="entry name" value="Dihydroxyacetone kinase, domain 2"/>
    <property type="match status" value="1"/>
</dbReference>
<keyword evidence="8" id="KW-0067">ATP-binding</keyword>
<dbReference type="GO" id="GO:0004371">
    <property type="term" value="F:glycerone kinase activity"/>
    <property type="evidence" value="ECO:0007669"/>
    <property type="project" value="UniProtKB-EC"/>
</dbReference>
<comment type="function">
    <text evidence="1">Catalyzes both the phosphorylation of dihydroxyacetone and of glyceraldehyde.</text>
</comment>
<dbReference type="PANTHER" id="PTHR28629:SF14">
    <property type="entry name" value="DIHYDROXYACETONE KINASE 1"/>
    <property type="match status" value="1"/>
</dbReference>
<evidence type="ECO:0000256" key="8">
    <source>
        <dbReference type="ARBA" id="ARBA00022840"/>
    </source>
</evidence>
<keyword evidence="4" id="KW-0808">Transferase</keyword>
<dbReference type="GO" id="GO:0005524">
    <property type="term" value="F:ATP binding"/>
    <property type="evidence" value="ECO:0007669"/>
    <property type="project" value="UniProtKB-KW"/>
</dbReference>
<dbReference type="Gene3D" id="1.25.40.340">
    <property type="match status" value="1"/>
</dbReference>
<dbReference type="Gene3D" id="3.40.50.10440">
    <property type="entry name" value="Dihydroxyacetone kinase, domain 1"/>
    <property type="match status" value="1"/>
</dbReference>